<dbReference type="SUPFAM" id="SSF47954">
    <property type="entry name" value="Cyclin-like"/>
    <property type="match status" value="2"/>
</dbReference>
<comment type="caution">
    <text evidence="17">The sequence shown here is derived from an EMBL/GenBank/DDBJ whole genome shotgun (WGS) entry which is preliminary data.</text>
</comment>
<keyword evidence="7" id="KW-0862">Zinc</keyword>
<keyword evidence="18" id="KW-1185">Reference proteome</keyword>
<dbReference type="PRINTS" id="PR00685">
    <property type="entry name" value="TIFACTORIIB"/>
</dbReference>
<evidence type="ECO:0000256" key="13">
    <source>
        <dbReference type="ARBA" id="ARBA00066213"/>
    </source>
</evidence>
<evidence type="ECO:0000256" key="8">
    <source>
        <dbReference type="ARBA" id="ARBA00023015"/>
    </source>
</evidence>
<dbReference type="InterPro" id="IPR013137">
    <property type="entry name" value="Znf_TFIIB"/>
</dbReference>
<dbReference type="GO" id="GO:0097550">
    <property type="term" value="C:transcription preinitiation complex"/>
    <property type="evidence" value="ECO:0007669"/>
    <property type="project" value="TreeGrafter"/>
</dbReference>
<dbReference type="InterPro" id="IPR036915">
    <property type="entry name" value="Cyclin-like_sf"/>
</dbReference>
<keyword evidence="17" id="KW-0648">Protein biosynthesis</keyword>
<dbReference type="Gene3D" id="1.10.472.170">
    <property type="match status" value="1"/>
</dbReference>
<keyword evidence="17" id="KW-0396">Initiation factor</keyword>
<keyword evidence="6 14" id="KW-0863">Zinc-finger</keyword>
<dbReference type="InterPro" id="IPR013763">
    <property type="entry name" value="Cyclin-like_dom"/>
</dbReference>
<dbReference type="SMART" id="SM00385">
    <property type="entry name" value="CYCLIN"/>
    <property type="match status" value="2"/>
</dbReference>
<evidence type="ECO:0000313" key="18">
    <source>
        <dbReference type="Proteomes" id="UP001187682"/>
    </source>
</evidence>
<evidence type="ECO:0000256" key="3">
    <source>
        <dbReference type="ARBA" id="ARBA00013932"/>
    </source>
</evidence>
<evidence type="ECO:0000256" key="9">
    <source>
        <dbReference type="ARBA" id="ARBA00023163"/>
    </source>
</evidence>
<keyword evidence="5" id="KW-0677">Repeat</keyword>
<keyword evidence="9" id="KW-0804">Transcription</keyword>
<evidence type="ECO:0000313" key="17">
    <source>
        <dbReference type="EMBL" id="SPN97585.1"/>
    </source>
</evidence>
<dbReference type="EMBL" id="ONZQ02000001">
    <property type="protein sequence ID" value="SPN97585.1"/>
    <property type="molecule type" value="Genomic_DNA"/>
</dbReference>
<dbReference type="AlphaFoldDB" id="A0AAE8MQE7"/>
<comment type="subunit">
    <text evidence="13">Associates with TFIID-IIA (DA complex) to form TFIID-IIA-IIB (DAB-complex) which is then recognized by polymerase II.</text>
</comment>
<evidence type="ECO:0000256" key="6">
    <source>
        <dbReference type="ARBA" id="ARBA00022771"/>
    </source>
</evidence>
<dbReference type="PROSITE" id="PS51134">
    <property type="entry name" value="ZF_TFIIB"/>
    <property type="match status" value="1"/>
</dbReference>
<dbReference type="SUPFAM" id="SSF57783">
    <property type="entry name" value="Zinc beta-ribbon"/>
    <property type="match status" value="1"/>
</dbReference>
<evidence type="ECO:0000256" key="12">
    <source>
        <dbReference type="ARBA" id="ARBA00056616"/>
    </source>
</evidence>
<dbReference type="GO" id="GO:0003743">
    <property type="term" value="F:translation initiation factor activity"/>
    <property type="evidence" value="ECO:0007669"/>
    <property type="project" value="UniProtKB-KW"/>
</dbReference>
<comment type="function">
    <text evidence="12">General factor that plays a major role in the activation of eukaryotic genes transcribed by RNA polymerase II.</text>
</comment>
<dbReference type="FunFam" id="1.10.472.10:FF:000141">
    <property type="entry name" value="Transcription initiation factor IIB"/>
    <property type="match status" value="1"/>
</dbReference>
<feature type="region of interest" description="Disordered" evidence="15">
    <location>
        <begin position="72"/>
        <end position="92"/>
    </location>
</feature>
<dbReference type="InterPro" id="IPR013150">
    <property type="entry name" value="TFIIB_cyclin"/>
</dbReference>
<evidence type="ECO:0000256" key="1">
    <source>
        <dbReference type="ARBA" id="ARBA00004123"/>
    </source>
</evidence>
<dbReference type="FunFam" id="1.10.472.170:FF:000001">
    <property type="entry name" value="Transcription initiation factor IIB"/>
    <property type="match status" value="1"/>
</dbReference>
<feature type="region of interest" description="Disordered" evidence="15">
    <location>
        <begin position="1"/>
        <end position="20"/>
    </location>
</feature>
<keyword evidence="8" id="KW-0805">Transcription regulation</keyword>
<dbReference type="GO" id="GO:0008270">
    <property type="term" value="F:zinc ion binding"/>
    <property type="evidence" value="ECO:0007669"/>
    <property type="project" value="UniProtKB-KW"/>
</dbReference>
<dbReference type="GO" id="GO:0005634">
    <property type="term" value="C:nucleus"/>
    <property type="evidence" value="ECO:0007669"/>
    <property type="project" value="UniProtKB-SubCell"/>
</dbReference>
<evidence type="ECO:0000256" key="5">
    <source>
        <dbReference type="ARBA" id="ARBA00022737"/>
    </source>
</evidence>
<dbReference type="InterPro" id="IPR000812">
    <property type="entry name" value="TFIIB"/>
</dbReference>
<dbReference type="PROSITE" id="PS00782">
    <property type="entry name" value="TFIIB"/>
    <property type="match status" value="2"/>
</dbReference>
<comment type="subcellular location">
    <subcellularLocation>
        <location evidence="1">Nucleus</location>
    </subcellularLocation>
</comment>
<organism evidence="17 18">
    <name type="scientific">Cephalotrichum gorgonifer</name>
    <dbReference type="NCBI Taxonomy" id="2041049"/>
    <lineage>
        <taxon>Eukaryota</taxon>
        <taxon>Fungi</taxon>
        <taxon>Dikarya</taxon>
        <taxon>Ascomycota</taxon>
        <taxon>Pezizomycotina</taxon>
        <taxon>Sordariomycetes</taxon>
        <taxon>Hypocreomycetidae</taxon>
        <taxon>Microascales</taxon>
        <taxon>Microascaceae</taxon>
        <taxon>Cephalotrichum</taxon>
    </lineage>
</organism>
<dbReference type="CDD" id="cd20551">
    <property type="entry name" value="CYCLIN_TFIIB_rpt1"/>
    <property type="match status" value="1"/>
</dbReference>
<dbReference type="FunFam" id="1.10.472.10:FF:000008">
    <property type="entry name" value="Transcription initiation factor IIB"/>
    <property type="match status" value="1"/>
</dbReference>
<evidence type="ECO:0000256" key="15">
    <source>
        <dbReference type="SAM" id="MobiDB-lite"/>
    </source>
</evidence>
<keyword evidence="4" id="KW-0479">Metal-binding</keyword>
<dbReference type="PANTHER" id="PTHR11618">
    <property type="entry name" value="TRANSCRIPTION INITIATION FACTOR IIB-RELATED"/>
    <property type="match status" value="1"/>
</dbReference>
<evidence type="ECO:0000256" key="10">
    <source>
        <dbReference type="ARBA" id="ARBA00023242"/>
    </source>
</evidence>
<evidence type="ECO:0000256" key="4">
    <source>
        <dbReference type="ARBA" id="ARBA00022723"/>
    </source>
</evidence>
<gene>
    <name evidence="17" type="ORF">DNG_01097</name>
</gene>
<dbReference type="GO" id="GO:0016251">
    <property type="term" value="F:RNA polymerase II general transcription initiation factor activity"/>
    <property type="evidence" value="ECO:0007669"/>
    <property type="project" value="TreeGrafter"/>
</dbReference>
<reference evidence="17" key="1">
    <citation type="submission" date="2018-03" db="EMBL/GenBank/DDBJ databases">
        <authorList>
            <person name="Guldener U."/>
        </authorList>
    </citation>
    <scope>NUCLEOTIDE SEQUENCE</scope>
</reference>
<dbReference type="InterPro" id="IPR023486">
    <property type="entry name" value="TFIIB_CS"/>
</dbReference>
<comment type="similarity">
    <text evidence="2">Belongs to the TFIIB family.</text>
</comment>
<dbReference type="GO" id="GO:0017025">
    <property type="term" value="F:TBP-class protein binding"/>
    <property type="evidence" value="ECO:0007669"/>
    <property type="project" value="InterPro"/>
</dbReference>
<feature type="domain" description="TFIIB-type" evidence="16">
    <location>
        <begin position="26"/>
        <end position="59"/>
    </location>
</feature>
<evidence type="ECO:0000256" key="2">
    <source>
        <dbReference type="ARBA" id="ARBA00010857"/>
    </source>
</evidence>
<feature type="compositionally biased region" description="Polar residues" evidence="15">
    <location>
        <begin position="1"/>
        <end position="19"/>
    </location>
</feature>
<sequence>MDPSLGNTTRNTNGEGSTEFNEDLNNILMCPDCREYPPNLKEEYSAGDIVCDSCGLVLDNRIVDVRSEWRSFANDDQNGDDPSRVGDSANPLLNGSQLETSIGAADGRQSRNLARLQNNASGQDKTTKTLLQAYKEISTYCDVIHIPKHISETAKHIFKLTEEKKALKGKPQDAIIAGCIFIACRQAGVGRTFREIHMLTKVGKKDIGKVFKLLEAFLQKQKMEDIGVGVASAGGYENTGSTSAESLCARYCSRINFDNTQIIENTSRELAKKTNAVADLAGRSPLSVAAACIYMASHLMGQPKTSREIAQVAGVSDGTIRTAYRFLYQARAELVEPEWLEKGKGNMDNLPMS</sequence>
<evidence type="ECO:0000256" key="14">
    <source>
        <dbReference type="PROSITE-ProRule" id="PRU00469"/>
    </source>
</evidence>
<accession>A0AAE8MQE7</accession>
<dbReference type="Pfam" id="PF00382">
    <property type="entry name" value="TFIIB"/>
    <property type="match status" value="2"/>
</dbReference>
<evidence type="ECO:0000259" key="16">
    <source>
        <dbReference type="PROSITE" id="PS51134"/>
    </source>
</evidence>
<protein>
    <recommendedName>
        <fullName evidence="3">Transcription initiation factor IIB</fullName>
    </recommendedName>
    <alternativeName>
        <fullName evidence="11">General transcription factor TFIIB</fullName>
    </alternativeName>
</protein>
<evidence type="ECO:0000256" key="7">
    <source>
        <dbReference type="ARBA" id="ARBA00022833"/>
    </source>
</evidence>
<dbReference type="Pfam" id="PF08271">
    <property type="entry name" value="Zn_Ribbon_TF"/>
    <property type="match status" value="1"/>
</dbReference>
<dbReference type="PANTHER" id="PTHR11618:SF13">
    <property type="entry name" value="TRANSCRIPTION INITIATION FACTOR IIB"/>
    <property type="match status" value="1"/>
</dbReference>
<proteinExistence type="inferred from homology"/>
<dbReference type="Proteomes" id="UP001187682">
    <property type="component" value="Unassembled WGS sequence"/>
</dbReference>
<name>A0AAE8MQE7_9PEZI</name>
<dbReference type="GO" id="GO:0051123">
    <property type="term" value="P:RNA polymerase II preinitiation complex assembly"/>
    <property type="evidence" value="ECO:0007669"/>
    <property type="project" value="UniProtKB-ARBA"/>
</dbReference>
<dbReference type="Gene3D" id="1.10.472.10">
    <property type="entry name" value="Cyclin-like"/>
    <property type="match status" value="1"/>
</dbReference>
<evidence type="ECO:0000256" key="11">
    <source>
        <dbReference type="ARBA" id="ARBA00031706"/>
    </source>
</evidence>
<keyword evidence="10" id="KW-0539">Nucleus</keyword>